<dbReference type="HOGENOM" id="CLU_164616_0_0_6"/>
<accession>A0A0H2WRY9</accession>
<sequence>MLTFAVMLLVTGLLLRQHHNWRLTVANLQLAVKGEYFDAMIRGEKTEEYRLVNDYWWTRLVGREFDRLIITKGYPKRDDKSRRIECKYRGYEIKQITHPHFGSEPVEVFAIKVNIGNE</sequence>
<protein>
    <recommendedName>
        <fullName evidence="3">ASCH domain-containing protein</fullName>
    </recommendedName>
</protein>
<dbReference type="AlphaFoldDB" id="A0A0H2WRY9"/>
<dbReference type="Proteomes" id="UP000008185">
    <property type="component" value="Chromosome"/>
</dbReference>
<evidence type="ECO:0000313" key="2">
    <source>
        <dbReference type="Proteomes" id="UP000008185"/>
    </source>
</evidence>
<dbReference type="KEGG" id="spt:SPA2429"/>
<proteinExistence type="predicted"/>
<evidence type="ECO:0000313" key="1">
    <source>
        <dbReference type="EMBL" id="AAV78310.1"/>
    </source>
</evidence>
<reference evidence="1 2" key="1">
    <citation type="journal article" date="2004" name="Nat. Genet.">
        <title>Comparison of genome degradation in Paratyphi A and Typhi, human-restricted serovars of Salmonella enterica that cause typhoid.</title>
        <authorList>
            <person name="McClelland M."/>
            <person name="Sanderson K.E."/>
            <person name="Clifton S.W."/>
            <person name="Latreille P."/>
            <person name="Porwollik S."/>
            <person name="Sabo A."/>
            <person name="Meyer R."/>
            <person name="Bieri T."/>
            <person name="Ozersky P."/>
            <person name="McLellan M."/>
            <person name="Harkins C.R."/>
            <person name="Wang C."/>
            <person name="Nguyen C."/>
            <person name="Berghoff A."/>
            <person name="Elliott G."/>
            <person name="Kohlberg S."/>
            <person name="Strong C."/>
            <person name="Du F."/>
            <person name="Carter J."/>
            <person name="Kremizki C."/>
            <person name="Layman D."/>
            <person name="Leonard S."/>
            <person name="Sun H."/>
            <person name="Fulton L."/>
            <person name="Nash W."/>
            <person name="Miner T."/>
            <person name="Minx P."/>
            <person name="Delehaunty K."/>
            <person name="Fronick C."/>
            <person name="Magrini V."/>
            <person name="Nhan M."/>
            <person name="Warren W."/>
            <person name="Florea L."/>
            <person name="Spieth J."/>
            <person name="Wilson R.K."/>
        </authorList>
    </citation>
    <scope>NUCLEOTIDE SEQUENCE [LARGE SCALE GENOMIC DNA]</scope>
    <source>
        <strain evidence="2">ATCC 9150 / SARB42</strain>
    </source>
</reference>
<organism evidence="1 2">
    <name type="scientific">Salmonella paratyphi A (strain ATCC 9150 / SARB42)</name>
    <dbReference type="NCBI Taxonomy" id="295319"/>
    <lineage>
        <taxon>Bacteria</taxon>
        <taxon>Pseudomonadati</taxon>
        <taxon>Pseudomonadota</taxon>
        <taxon>Gammaproteobacteria</taxon>
        <taxon>Enterobacterales</taxon>
        <taxon>Enterobacteriaceae</taxon>
        <taxon>Salmonella</taxon>
    </lineage>
</organism>
<dbReference type="EMBL" id="CP000026">
    <property type="protein sequence ID" value="AAV78310.1"/>
    <property type="molecule type" value="Genomic_DNA"/>
</dbReference>
<evidence type="ECO:0008006" key="3">
    <source>
        <dbReference type="Google" id="ProtNLM"/>
    </source>
</evidence>
<gene>
    <name evidence="1" type="ordered locus">SPA2429</name>
</gene>
<name>A0A0H2WRY9_SALPA</name>